<evidence type="ECO:0000256" key="4">
    <source>
        <dbReference type="SAM" id="MobiDB-lite"/>
    </source>
</evidence>
<dbReference type="PROSITE" id="PS50255">
    <property type="entry name" value="CYTOCHROME_B5_2"/>
    <property type="match status" value="1"/>
</dbReference>
<dbReference type="GeneID" id="92361031"/>
<gene>
    <name evidence="6" type="ORF">LSCM4_05126</name>
</gene>
<keyword evidence="1" id="KW-0349">Heme</keyword>
<dbReference type="InterPro" id="IPR051872">
    <property type="entry name" value="Cytochrome_b5/Flavoprotein_Rdt"/>
</dbReference>
<dbReference type="Pfam" id="PF00173">
    <property type="entry name" value="Cyt-b5"/>
    <property type="match status" value="1"/>
</dbReference>
<feature type="region of interest" description="Disordered" evidence="4">
    <location>
        <begin position="291"/>
        <end position="318"/>
    </location>
</feature>
<dbReference type="KEGG" id="loi:92361031"/>
<feature type="domain" description="Cytochrome b5 heme-binding" evidence="5">
    <location>
        <begin position="1069"/>
        <end position="1145"/>
    </location>
</feature>
<dbReference type="PANTHER" id="PTHR46237">
    <property type="entry name" value="CYTOCHROME B5 REDUCTASE 4 FAMILY MEMBER"/>
    <property type="match status" value="1"/>
</dbReference>
<feature type="region of interest" description="Disordered" evidence="4">
    <location>
        <begin position="792"/>
        <end position="833"/>
    </location>
</feature>
<feature type="region of interest" description="Disordered" evidence="4">
    <location>
        <begin position="649"/>
        <end position="681"/>
    </location>
</feature>
<evidence type="ECO:0000256" key="1">
    <source>
        <dbReference type="ARBA" id="ARBA00022617"/>
    </source>
</evidence>
<evidence type="ECO:0000256" key="3">
    <source>
        <dbReference type="ARBA" id="ARBA00023004"/>
    </source>
</evidence>
<evidence type="ECO:0000313" key="6">
    <source>
        <dbReference type="EMBL" id="KAG5476167.1"/>
    </source>
</evidence>
<reference evidence="7" key="1">
    <citation type="journal article" date="2021" name="Microbiol. Resour. Announc.">
        <title>LGAAP: Leishmaniinae Genome Assembly and Annotation Pipeline.</title>
        <authorList>
            <person name="Almutairi H."/>
            <person name="Urbaniak M.D."/>
            <person name="Bates M.D."/>
            <person name="Jariyapan N."/>
            <person name="Kwakye-Nuako G."/>
            <person name="Thomaz-Soccol V."/>
            <person name="Al-Salem W.S."/>
            <person name="Dillon R.J."/>
            <person name="Bates P.A."/>
            <person name="Gatherer D."/>
        </authorList>
    </citation>
    <scope>NUCLEOTIDE SEQUENCE [LARGE SCALE GENOMIC DNA]</scope>
</reference>
<feature type="region of interest" description="Disordered" evidence="4">
    <location>
        <begin position="723"/>
        <end position="750"/>
    </location>
</feature>
<dbReference type="GO" id="GO:0020037">
    <property type="term" value="F:heme binding"/>
    <property type="evidence" value="ECO:0007669"/>
    <property type="project" value="TreeGrafter"/>
</dbReference>
<dbReference type="AlphaFoldDB" id="A0A836KKD5"/>
<proteinExistence type="predicted"/>
<evidence type="ECO:0000313" key="7">
    <source>
        <dbReference type="Proteomes" id="UP000674143"/>
    </source>
</evidence>
<feature type="region of interest" description="Disordered" evidence="4">
    <location>
        <begin position="907"/>
        <end position="929"/>
    </location>
</feature>
<dbReference type="GO" id="GO:0005737">
    <property type="term" value="C:cytoplasm"/>
    <property type="evidence" value="ECO:0007669"/>
    <property type="project" value="TreeGrafter"/>
</dbReference>
<feature type="compositionally biased region" description="Polar residues" evidence="4">
    <location>
        <begin position="917"/>
        <end position="929"/>
    </location>
</feature>
<feature type="compositionally biased region" description="Basic and acidic residues" evidence="4">
    <location>
        <begin position="649"/>
        <end position="660"/>
    </location>
</feature>
<dbReference type="SUPFAM" id="SSF55856">
    <property type="entry name" value="Cytochrome b5-like heme/steroid binding domain"/>
    <property type="match status" value="1"/>
</dbReference>
<keyword evidence="7" id="KW-1185">Reference proteome</keyword>
<dbReference type="InterPro" id="IPR001199">
    <property type="entry name" value="Cyt_B5-like_heme/steroid-bd"/>
</dbReference>
<dbReference type="InterPro" id="IPR036400">
    <property type="entry name" value="Cyt_B5-like_heme/steroid_sf"/>
</dbReference>
<feature type="region of interest" description="Disordered" evidence="4">
    <location>
        <begin position="1024"/>
        <end position="1078"/>
    </location>
</feature>
<dbReference type="EMBL" id="JAFHLR010000026">
    <property type="protein sequence ID" value="KAG5476167.1"/>
    <property type="molecule type" value="Genomic_DNA"/>
</dbReference>
<dbReference type="GO" id="GO:0046872">
    <property type="term" value="F:metal ion binding"/>
    <property type="evidence" value="ECO:0007669"/>
    <property type="project" value="UniProtKB-KW"/>
</dbReference>
<feature type="compositionally biased region" description="Basic and acidic residues" evidence="4">
    <location>
        <begin position="1024"/>
        <end position="1047"/>
    </location>
</feature>
<sequence length="1150" mass="119099">MMPSSPSTVASALGTSLVEACPRPLAGSSTQTSSPSECSLIASTSPLVQPSSTETSFAAPSTASSWMVRSSPHAEKVTAIAPLPAAPATLRASPHHPLSALATSDSPSLPFSRPVSSTTMSSVALHDAGELEKVDAQSLVVHCDPSGKQSQRQGSTASLAPLASAAETTHVGPLSANCDSSLSATLRRLFRRASASKNVEDRDDDAALAGSSSVSLVQTRLGHSSYLLVPGKDAVVAAAVVAVDGKHDDTASQSTDAQGKANCDRSIDSGGAEITCSASPITSSIRDNAPETAQMATTAAATTPAVEAGQHPPRASHATCETAIKEESIDHTATAATAPASQPQPRQPCCVTLQEDFVGISSQRQCFSVAPRTLPQACPSVRSGAATVSKQSLLCSLASLTQQQLVHARGTGNVGADSSTPFIAVNHFSSAVEKQGWSRYSKASSSVSLDIGNVMDDEVYLDSGLEENLRSALSGVVTASIASAPVTANSSRSASTTRFPPALSDTAGAAVSVEATASADASAANLPLASTGCTSAQPICATGPATAAKPAAPSPKGNQPPSHLFVVSSPHLGNVSKSAATSPLPPSTFACTPLASASATSDAHESTRHRVRAGSQPADSSCLLFNRGDAKCFATSLAAMQRFRTTEDAYFRDHRSRDGNPLRGAHQRPVPPPPPPPSRIPSPMRRAAAYMGGGFSSVVHPAHEHHRGLGCDALGQLSVSPGSARALPEQQGSQGFPVIPPPSSTSLFRPRTDSVVADHDRGFSGRRSAVFSKLGSLSSSMNVVNTPRLSLDDSASCMSSPSTIPRTHQSTPVDATQQSPQHHRYHSHLDRNSFTSTPIRNVRAGAHELSTSEAGAMPNPVLLPPSLRHSESSNACVVGRCGDRHRQCSGNCDCGCCGGCAQRHSGASGRGPAASVSPASQRDVTPTSVTSSFGSLAAAVTSAASHLIPLSVSPGNLTAPMSKNGSNSAYQPWSLGGSAGNSIPCLHDGFTMRPDAETLQGLPRGKVPRMPGCSIRDWAAHLSAKEEDLRRQEQQHHDTLHPNHGDAPRSGAAPHAKPDSTGVLRTARLPRMTPQEVATHNTPDDLWIVVRNVVYDCTLFQRYHPGGEKLLLACGGRDATAVYDRFHAWVSCESFMAPYAVGVLAPPESR</sequence>
<feature type="compositionally biased region" description="Polar residues" evidence="4">
    <location>
        <begin position="796"/>
        <end position="820"/>
    </location>
</feature>
<comment type="caution">
    <text evidence="6">The sequence shown here is derived from an EMBL/GenBank/DDBJ whole genome shotgun (WGS) entry which is preliminary data.</text>
</comment>
<reference evidence="7" key="2">
    <citation type="journal article" date="2021" name="Sci. Data">
        <title>Chromosome-scale genome sequencing, assembly and annotation of six genomes from subfamily Leishmaniinae.</title>
        <authorList>
            <person name="Almutairi H."/>
            <person name="Urbaniak M.D."/>
            <person name="Bates M.D."/>
            <person name="Jariyapan N."/>
            <person name="Kwakye-Nuako G."/>
            <person name="Thomaz Soccol V."/>
            <person name="Al-Salem W.S."/>
            <person name="Dillon R.J."/>
            <person name="Bates P.A."/>
            <person name="Gatherer D."/>
        </authorList>
    </citation>
    <scope>NUCLEOTIDE SEQUENCE [LARGE SCALE GENOMIC DNA]</scope>
</reference>
<evidence type="ECO:0000259" key="5">
    <source>
        <dbReference type="PROSITE" id="PS50255"/>
    </source>
</evidence>
<evidence type="ECO:0000256" key="2">
    <source>
        <dbReference type="ARBA" id="ARBA00022723"/>
    </source>
</evidence>
<dbReference type="RefSeq" id="XP_067062400.1">
    <property type="nucleotide sequence ID" value="XM_067207097.1"/>
</dbReference>
<organism evidence="6 7">
    <name type="scientific">Leishmania orientalis</name>
    <dbReference type="NCBI Taxonomy" id="2249476"/>
    <lineage>
        <taxon>Eukaryota</taxon>
        <taxon>Discoba</taxon>
        <taxon>Euglenozoa</taxon>
        <taxon>Kinetoplastea</taxon>
        <taxon>Metakinetoplastina</taxon>
        <taxon>Trypanosomatida</taxon>
        <taxon>Trypanosomatidae</taxon>
        <taxon>Leishmaniinae</taxon>
        <taxon>Leishmania</taxon>
    </lineage>
</organism>
<dbReference type="Gene3D" id="3.10.120.10">
    <property type="entry name" value="Cytochrome b5-like heme/steroid binding domain"/>
    <property type="match status" value="1"/>
</dbReference>
<dbReference type="Proteomes" id="UP000674143">
    <property type="component" value="Unassembled WGS sequence"/>
</dbReference>
<name>A0A836KKD5_9TRYP</name>
<feature type="compositionally biased region" description="Pro residues" evidence="4">
    <location>
        <begin position="669"/>
        <end position="680"/>
    </location>
</feature>
<keyword evidence="2" id="KW-0479">Metal-binding</keyword>
<keyword evidence="3" id="KW-0408">Iron</keyword>
<feature type="compositionally biased region" description="Low complexity" evidence="4">
    <location>
        <begin position="291"/>
        <end position="308"/>
    </location>
</feature>
<dbReference type="SMART" id="SM01117">
    <property type="entry name" value="Cyt-b5"/>
    <property type="match status" value="1"/>
</dbReference>
<protein>
    <recommendedName>
        <fullName evidence="5">Cytochrome b5 heme-binding domain-containing protein</fullName>
    </recommendedName>
</protein>
<accession>A0A836KKD5</accession>
<feature type="compositionally biased region" description="Low complexity" evidence="4">
    <location>
        <begin position="544"/>
        <end position="557"/>
    </location>
</feature>
<dbReference type="PANTHER" id="PTHR46237:SF1">
    <property type="entry name" value="CYTOCHROME B5 REDUCTASE 4"/>
    <property type="match status" value="1"/>
</dbReference>
<dbReference type="GO" id="GO:0004128">
    <property type="term" value="F:cytochrome-b5 reductase activity, acting on NAD(P)H"/>
    <property type="evidence" value="ECO:0007669"/>
    <property type="project" value="TreeGrafter"/>
</dbReference>
<dbReference type="FunFam" id="3.10.120.10:FF:000025">
    <property type="entry name" value="Cytochrome b5-like Heme/Steroid binding domain containing protein, putative"/>
    <property type="match status" value="1"/>
</dbReference>
<feature type="region of interest" description="Disordered" evidence="4">
    <location>
        <begin position="544"/>
        <end position="569"/>
    </location>
</feature>